<reference evidence="1 2" key="1">
    <citation type="submission" date="2018-08" db="EMBL/GenBank/DDBJ databases">
        <title>Chitinophagaceae sp. K23C18032701, a novel bacterium isolated from forest soil.</title>
        <authorList>
            <person name="Wang C."/>
        </authorList>
    </citation>
    <scope>NUCLEOTIDE SEQUENCE [LARGE SCALE GENOMIC DNA]</scope>
    <source>
        <strain evidence="1 2">K23C18032701</strain>
    </source>
</reference>
<gene>
    <name evidence="1" type="ORF">DXN05_09895</name>
</gene>
<dbReference type="RefSeq" id="WP_116847045.1">
    <property type="nucleotide sequence ID" value="NZ_QTJU01000002.1"/>
</dbReference>
<dbReference type="EMBL" id="QTJU01000002">
    <property type="protein sequence ID" value="RFM29060.1"/>
    <property type="molecule type" value="Genomic_DNA"/>
</dbReference>
<proteinExistence type="predicted"/>
<dbReference type="OrthoDB" id="676555at2"/>
<name>A0A3E1NM98_9BACT</name>
<sequence length="263" mass="28760">MKNDGQDGTPKIGPGILLKVMAGDQISISAQAWYRNQDHQPANNTVASNLATQVVNLFTGEVAGAGGHFNATNLGTGTSSLLNAPVQRFVSTEATDDSRPKAFLNWIVLDEEQLKNRTDVSGYRQIPVVGANETYKVLQSGNLTMPVNGYIYIYESNVSSTGVAFDNLSITHTPGPLLEETHYYPFGLTMSGISSKAAGKLQNRFKYNGKELQSKEFSDGSGLELYDYGARMYDGQIGRWLRGTRWQIRCAGSLHTTTHLITQ</sequence>
<keyword evidence="2" id="KW-1185">Reference proteome</keyword>
<dbReference type="Gene3D" id="2.180.10.10">
    <property type="entry name" value="RHS repeat-associated core"/>
    <property type="match status" value="1"/>
</dbReference>
<protein>
    <submittedName>
        <fullName evidence="1">Uncharacterized protein</fullName>
    </submittedName>
</protein>
<evidence type="ECO:0000313" key="1">
    <source>
        <dbReference type="EMBL" id="RFM29060.1"/>
    </source>
</evidence>
<evidence type="ECO:0000313" key="2">
    <source>
        <dbReference type="Proteomes" id="UP000261284"/>
    </source>
</evidence>
<comment type="caution">
    <text evidence="1">The sequence shown here is derived from an EMBL/GenBank/DDBJ whole genome shotgun (WGS) entry which is preliminary data.</text>
</comment>
<dbReference type="AlphaFoldDB" id="A0A3E1NM98"/>
<accession>A0A3E1NM98</accession>
<organism evidence="1 2">
    <name type="scientific">Deminuibacter soli</name>
    <dbReference type="NCBI Taxonomy" id="2291815"/>
    <lineage>
        <taxon>Bacteria</taxon>
        <taxon>Pseudomonadati</taxon>
        <taxon>Bacteroidota</taxon>
        <taxon>Chitinophagia</taxon>
        <taxon>Chitinophagales</taxon>
        <taxon>Chitinophagaceae</taxon>
        <taxon>Deminuibacter</taxon>
    </lineage>
</organism>
<dbReference type="Proteomes" id="UP000261284">
    <property type="component" value="Unassembled WGS sequence"/>
</dbReference>